<feature type="compositionally biased region" description="Polar residues" evidence="1">
    <location>
        <begin position="274"/>
        <end position="293"/>
    </location>
</feature>
<evidence type="ECO:0000256" key="1">
    <source>
        <dbReference type="SAM" id="MobiDB-lite"/>
    </source>
</evidence>
<feature type="region of interest" description="Disordered" evidence="1">
    <location>
        <begin position="329"/>
        <end position="355"/>
    </location>
</feature>
<dbReference type="Proteomes" id="UP000624404">
    <property type="component" value="Unassembled WGS sequence"/>
</dbReference>
<proteinExistence type="predicted"/>
<comment type="caution">
    <text evidence="2">The sequence shown here is derived from an EMBL/GenBank/DDBJ whole genome shotgun (WGS) entry which is preliminary data.</text>
</comment>
<dbReference type="EMBL" id="CAJHIA010000036">
    <property type="protein sequence ID" value="CAD6452870.1"/>
    <property type="molecule type" value="Genomic_DNA"/>
</dbReference>
<protein>
    <submittedName>
        <fullName evidence="2">7cc413cf-f195-4621-8bf6-b8d837d78ed4</fullName>
    </submittedName>
</protein>
<feature type="region of interest" description="Disordered" evidence="1">
    <location>
        <begin position="215"/>
        <end position="293"/>
    </location>
</feature>
<reference evidence="2" key="1">
    <citation type="submission" date="2020-10" db="EMBL/GenBank/DDBJ databases">
        <authorList>
            <person name="Kusch S."/>
        </authorList>
    </citation>
    <scope>NUCLEOTIDE SEQUENCE</scope>
    <source>
        <strain evidence="2">SwB9</strain>
    </source>
</reference>
<name>A0A8H2W4Q6_9HELO</name>
<keyword evidence="3" id="KW-1185">Reference proteome</keyword>
<organism evidence="2 3">
    <name type="scientific">Sclerotinia trifoliorum</name>
    <dbReference type="NCBI Taxonomy" id="28548"/>
    <lineage>
        <taxon>Eukaryota</taxon>
        <taxon>Fungi</taxon>
        <taxon>Dikarya</taxon>
        <taxon>Ascomycota</taxon>
        <taxon>Pezizomycotina</taxon>
        <taxon>Leotiomycetes</taxon>
        <taxon>Helotiales</taxon>
        <taxon>Sclerotiniaceae</taxon>
        <taxon>Sclerotinia</taxon>
    </lineage>
</organism>
<evidence type="ECO:0000313" key="3">
    <source>
        <dbReference type="Proteomes" id="UP000624404"/>
    </source>
</evidence>
<evidence type="ECO:0000313" key="2">
    <source>
        <dbReference type="EMBL" id="CAD6452870.1"/>
    </source>
</evidence>
<accession>A0A8H2W4Q6</accession>
<dbReference type="OrthoDB" id="3518568at2759"/>
<dbReference type="AlphaFoldDB" id="A0A8H2W4Q6"/>
<feature type="compositionally biased region" description="Acidic residues" evidence="1">
    <location>
        <begin position="248"/>
        <end position="268"/>
    </location>
</feature>
<sequence length="355" mass="41399">MKATYDTSNSIGERGCIAMEKCHMCSKTTFQIESPTKDCDRRLKKCFAFMKKRANSKHVSDDERVNDRGYELLTKIPSCLHLQRSHKKLTTDYLFEVRVAEGGDGNGETERTSEFWKPKNWDPEKDNADFWLRMKMPWMISEPFETLMGHVSCPLEGLEKCNDECRMQENSKNFKLVKNAQMMVISMNCKCTRNNPRSQRWHVRLYKRKSKRSIREDEEKEFLKRHDEMRENPEQNKTSPNEEKLPTIEEETEEVIDEETEEVIESNEGEPRNDNSFVDNNIPPHNTGANDSTIQENTVRLNYGNPQPLGDQNISATAFVAGRDIGSEEVDDGISPWKSTQPQRRKNINNRIWYS</sequence>
<feature type="compositionally biased region" description="Basic and acidic residues" evidence="1">
    <location>
        <begin position="215"/>
        <end position="247"/>
    </location>
</feature>
<gene>
    <name evidence="2" type="ORF">SCLTRI_LOCUS9828</name>
</gene>